<dbReference type="Proteomes" id="UP000025227">
    <property type="component" value="Unplaced"/>
</dbReference>
<feature type="region of interest" description="Disordered" evidence="1">
    <location>
        <begin position="21"/>
        <end position="107"/>
    </location>
</feature>
<protein>
    <submittedName>
        <fullName evidence="4">EGF-like domain-containing protein</fullName>
    </submittedName>
</protein>
<feature type="compositionally biased region" description="Polar residues" evidence="1">
    <location>
        <begin position="26"/>
        <end position="35"/>
    </location>
</feature>
<accession>A0A7I4Y887</accession>
<evidence type="ECO:0000256" key="2">
    <source>
        <dbReference type="SAM" id="SignalP"/>
    </source>
</evidence>
<feature type="compositionally biased region" description="Basic and acidic residues" evidence="1">
    <location>
        <begin position="179"/>
        <end position="196"/>
    </location>
</feature>
<evidence type="ECO:0000313" key="4">
    <source>
        <dbReference type="WBParaSite" id="HCON_00058880-00001"/>
    </source>
</evidence>
<feature type="signal peptide" evidence="2">
    <location>
        <begin position="1"/>
        <end position="20"/>
    </location>
</feature>
<evidence type="ECO:0000256" key="1">
    <source>
        <dbReference type="SAM" id="MobiDB-lite"/>
    </source>
</evidence>
<organism evidence="3 4">
    <name type="scientific">Haemonchus contortus</name>
    <name type="common">Barber pole worm</name>
    <dbReference type="NCBI Taxonomy" id="6289"/>
    <lineage>
        <taxon>Eukaryota</taxon>
        <taxon>Metazoa</taxon>
        <taxon>Ecdysozoa</taxon>
        <taxon>Nematoda</taxon>
        <taxon>Chromadorea</taxon>
        <taxon>Rhabditida</taxon>
        <taxon>Rhabditina</taxon>
        <taxon>Rhabditomorpha</taxon>
        <taxon>Strongyloidea</taxon>
        <taxon>Trichostrongylidae</taxon>
        <taxon>Haemonchus</taxon>
    </lineage>
</organism>
<keyword evidence="3" id="KW-1185">Reference proteome</keyword>
<feature type="chain" id="PRO_5029813648" evidence="2">
    <location>
        <begin position="21"/>
        <end position="458"/>
    </location>
</feature>
<reference evidence="4" key="1">
    <citation type="submission" date="2020-12" db="UniProtKB">
        <authorList>
            <consortium name="WormBaseParasite"/>
        </authorList>
    </citation>
    <scope>IDENTIFICATION</scope>
    <source>
        <strain evidence="4">MHco3</strain>
    </source>
</reference>
<dbReference type="WBParaSite" id="HCON_00058880-00001">
    <property type="protein sequence ID" value="HCON_00058880-00001"/>
    <property type="gene ID" value="HCON_00058880"/>
</dbReference>
<feature type="region of interest" description="Disordered" evidence="1">
    <location>
        <begin position="169"/>
        <end position="231"/>
    </location>
</feature>
<dbReference type="AlphaFoldDB" id="A0A7I4Y887"/>
<proteinExistence type="predicted"/>
<feature type="compositionally biased region" description="Basic and acidic residues" evidence="1">
    <location>
        <begin position="57"/>
        <end position="77"/>
    </location>
</feature>
<dbReference type="OrthoDB" id="5838683at2759"/>
<feature type="compositionally biased region" description="Basic and acidic residues" evidence="1">
    <location>
        <begin position="127"/>
        <end position="141"/>
    </location>
</feature>
<name>A0A7I4Y887_HAECO</name>
<sequence>MSLRLLLRLLFCGCLLVSDADENHTPHLSGNTTTADPGPSEKIIREDEKYNTLSWEPHAHENMKRGAPEPSEPHMLADQEQVGPLRSEPHTWKEGEEEDPPNLEPIPLNEEERKALLLELHANEKMKWEGASQDREARGNEDNENGLFPLRLPMATTVPGPSVWEAREREVMFASEPPVAEKLKRDDSLENEKEDNSSVSSEFADFDDSEHPADSDDSEHPADSNDLEHPERTIEQMKPAEGDEDEDEEHEITFEGDLTGDKHSHNHHGHSWRNWKDHYENHDHHRENIHVEVRIREAECYSSHTESSFIVFLVALDFSHVYLSSVLIKSEKFTFDNVTNTHSYKGYLDKQKCFHELDECFQEGNIDCVPRADAVFIRFGSEPDDPWAIDQIDVDVKFYLGLEEDDWFEWHFEHALLLPCSSWLNERNTYQIGPRVGLFLKHPYYYMPRRNQRVRTWV</sequence>
<keyword evidence="2" id="KW-0732">Signal</keyword>
<feature type="compositionally biased region" description="Basic and acidic residues" evidence="1">
    <location>
        <begin position="209"/>
        <end position="231"/>
    </location>
</feature>
<feature type="region of interest" description="Disordered" evidence="1">
    <location>
        <begin position="127"/>
        <end position="156"/>
    </location>
</feature>
<evidence type="ECO:0000313" key="3">
    <source>
        <dbReference type="Proteomes" id="UP000025227"/>
    </source>
</evidence>